<sequence>MSPLEQRYRRLLAWLPEPARSRWADDMTETYLQVETADDPEYAEFGSPSLRDRLDVARLAVRLRLGAPGASVRAVATGRTVRLVAVAGTVTLASMALVGLVSTAWLHGVIPLVDAPDLGGTPLWGPRDAVSTVVSALTVALGVCAVRGLAATRPLAVAVLAGHVVEVASAEVAFPGPVGPGPLLTGFTLAVPLVAAALAPAGPPVRRPWWPCWLGVVVLAPWAVGLTALTRAPAEPAGWLLALADPFVHLGTVLVLTGAALLGRRRPARGPAELAVAVLAAALVPTLAGRLAYAVPTGWSTTVLAVTLGVVGTSVVAGAVGLRAVRALPATVPADR</sequence>
<proteinExistence type="predicted"/>
<accession>A0A846LKG4</accession>
<feature type="transmembrane region" description="Helical" evidence="1">
    <location>
        <begin position="83"/>
        <end position="110"/>
    </location>
</feature>
<gene>
    <name evidence="2" type="ORF">FB380_001500</name>
</gene>
<name>A0A846LKG4_9ACTN</name>
<feature type="transmembrane region" description="Helical" evidence="1">
    <location>
        <begin position="155"/>
        <end position="174"/>
    </location>
</feature>
<feature type="transmembrane region" description="Helical" evidence="1">
    <location>
        <begin position="299"/>
        <end position="322"/>
    </location>
</feature>
<keyword evidence="1" id="KW-1133">Transmembrane helix</keyword>
<evidence type="ECO:0000313" key="2">
    <source>
        <dbReference type="EMBL" id="NIH67054.1"/>
    </source>
</evidence>
<dbReference type="AlphaFoldDB" id="A0A846LKG4"/>
<dbReference type="EMBL" id="JAAMPA010000001">
    <property type="protein sequence ID" value="NIH67054.1"/>
    <property type="molecule type" value="Genomic_DNA"/>
</dbReference>
<keyword evidence="1" id="KW-0812">Transmembrane</keyword>
<feature type="transmembrane region" description="Helical" evidence="1">
    <location>
        <begin position="180"/>
        <end position="200"/>
    </location>
</feature>
<organism evidence="2 3">
    <name type="scientific">Modestobacter marinus</name>
    <dbReference type="NCBI Taxonomy" id="477641"/>
    <lineage>
        <taxon>Bacteria</taxon>
        <taxon>Bacillati</taxon>
        <taxon>Actinomycetota</taxon>
        <taxon>Actinomycetes</taxon>
        <taxon>Geodermatophilales</taxon>
        <taxon>Geodermatophilaceae</taxon>
        <taxon>Modestobacter</taxon>
    </lineage>
</organism>
<keyword evidence="1" id="KW-0472">Membrane</keyword>
<comment type="caution">
    <text evidence="2">The sequence shown here is derived from an EMBL/GenBank/DDBJ whole genome shotgun (WGS) entry which is preliminary data.</text>
</comment>
<protein>
    <submittedName>
        <fullName evidence="2">Uncharacterized protein</fullName>
    </submittedName>
</protein>
<evidence type="ECO:0000256" key="1">
    <source>
        <dbReference type="SAM" id="Phobius"/>
    </source>
</evidence>
<feature type="transmembrane region" description="Helical" evidence="1">
    <location>
        <begin position="274"/>
        <end position="293"/>
    </location>
</feature>
<feature type="transmembrane region" description="Helical" evidence="1">
    <location>
        <begin position="212"/>
        <end position="232"/>
    </location>
</feature>
<dbReference type="Proteomes" id="UP000552836">
    <property type="component" value="Unassembled WGS sequence"/>
</dbReference>
<feature type="transmembrane region" description="Helical" evidence="1">
    <location>
        <begin position="130"/>
        <end position="150"/>
    </location>
</feature>
<dbReference type="RefSeq" id="WP_166754536.1">
    <property type="nucleotide sequence ID" value="NZ_BAABJU010000001.1"/>
</dbReference>
<feature type="transmembrane region" description="Helical" evidence="1">
    <location>
        <begin position="238"/>
        <end position="262"/>
    </location>
</feature>
<reference evidence="2 3" key="1">
    <citation type="submission" date="2020-02" db="EMBL/GenBank/DDBJ databases">
        <title>Sequencing the genomes of 1000 actinobacteria strains.</title>
        <authorList>
            <person name="Klenk H.-P."/>
        </authorList>
    </citation>
    <scope>NUCLEOTIDE SEQUENCE [LARGE SCALE GENOMIC DNA]</scope>
    <source>
        <strain evidence="2 3">DSM 45201</strain>
    </source>
</reference>
<evidence type="ECO:0000313" key="3">
    <source>
        <dbReference type="Proteomes" id="UP000552836"/>
    </source>
</evidence>